<dbReference type="SUPFAM" id="SSF52047">
    <property type="entry name" value="RNI-like"/>
    <property type="match status" value="1"/>
</dbReference>
<proteinExistence type="predicted"/>
<protein>
    <submittedName>
        <fullName evidence="3">Uncharacterized protein LOC127749041 isoform X1</fullName>
    </submittedName>
</protein>
<dbReference type="Gene3D" id="1.20.1280.50">
    <property type="match status" value="1"/>
</dbReference>
<keyword evidence="2" id="KW-1185">Reference proteome</keyword>
<dbReference type="SMART" id="SM00256">
    <property type="entry name" value="FBOX"/>
    <property type="match status" value="1"/>
</dbReference>
<dbReference type="Pfam" id="PF00646">
    <property type="entry name" value="F-box"/>
    <property type="match status" value="2"/>
</dbReference>
<accession>A0A9C6U1Q6</accession>
<dbReference type="Gene3D" id="3.80.10.10">
    <property type="entry name" value="Ribonuclease Inhibitor"/>
    <property type="match status" value="1"/>
</dbReference>
<sequence length="290" mass="32664">MADPVAADAAEEPQAEQVPAQRLPDEILLEVLQHLDVKSRLCFRLVPLQRLPDEMLLEVLQHLPKKSRLRYRLVSRRWNDVVLKSLTSLTVRVDKIKDGSRAVAPLRKLFRGASRLKRIRLSHYYSGARMLNLVKYLAGHPSLTTLDVGGASNLNKLCSNVAAVLPELPALEELQLTMMSSTLSPSLCSRQELVQAIRPHSTPHLSRLLVLFSPTWPPCPRSDLCMHDWLHSESVQEMLAANRGLRLTVQSYRECGESTRPGLCKFCLLGCHEGRKDRAACEVSYLSFQD</sequence>
<dbReference type="KEGG" id="foc:127749041"/>
<dbReference type="PROSITE" id="PS50181">
    <property type="entry name" value="FBOX"/>
    <property type="match status" value="1"/>
</dbReference>
<dbReference type="Proteomes" id="UP000504606">
    <property type="component" value="Unplaced"/>
</dbReference>
<organism evidence="2 3">
    <name type="scientific">Frankliniella occidentalis</name>
    <name type="common">Western flower thrips</name>
    <name type="synonym">Euthrips occidentalis</name>
    <dbReference type="NCBI Taxonomy" id="133901"/>
    <lineage>
        <taxon>Eukaryota</taxon>
        <taxon>Metazoa</taxon>
        <taxon>Ecdysozoa</taxon>
        <taxon>Arthropoda</taxon>
        <taxon>Hexapoda</taxon>
        <taxon>Insecta</taxon>
        <taxon>Pterygota</taxon>
        <taxon>Neoptera</taxon>
        <taxon>Paraneoptera</taxon>
        <taxon>Thysanoptera</taxon>
        <taxon>Terebrantia</taxon>
        <taxon>Thripoidea</taxon>
        <taxon>Thripidae</taxon>
        <taxon>Frankliniella</taxon>
    </lineage>
</organism>
<evidence type="ECO:0000259" key="1">
    <source>
        <dbReference type="PROSITE" id="PS50181"/>
    </source>
</evidence>
<dbReference type="SUPFAM" id="SSF81383">
    <property type="entry name" value="F-box domain"/>
    <property type="match status" value="1"/>
</dbReference>
<reference evidence="3" key="1">
    <citation type="submission" date="2025-08" db="UniProtKB">
        <authorList>
            <consortium name="RefSeq"/>
        </authorList>
    </citation>
    <scope>IDENTIFICATION</scope>
    <source>
        <tissue evidence="3">Whole organism</tissue>
    </source>
</reference>
<evidence type="ECO:0000313" key="3">
    <source>
        <dbReference type="RefSeq" id="XP_052121449.1"/>
    </source>
</evidence>
<dbReference type="AlphaFoldDB" id="A0A9C6U1Q6"/>
<dbReference type="InterPro" id="IPR036047">
    <property type="entry name" value="F-box-like_dom_sf"/>
</dbReference>
<name>A0A9C6U1Q6_FRAOC</name>
<feature type="domain" description="F-box" evidence="1">
    <location>
        <begin position="45"/>
        <end position="93"/>
    </location>
</feature>
<evidence type="ECO:0000313" key="2">
    <source>
        <dbReference type="Proteomes" id="UP000504606"/>
    </source>
</evidence>
<dbReference type="GeneID" id="127749041"/>
<gene>
    <name evidence="3" type="primary">LOC127749041</name>
</gene>
<dbReference type="InterPro" id="IPR032675">
    <property type="entry name" value="LRR_dom_sf"/>
</dbReference>
<dbReference type="InterPro" id="IPR001810">
    <property type="entry name" value="F-box_dom"/>
</dbReference>
<dbReference type="RefSeq" id="XP_052121449.1">
    <property type="nucleotide sequence ID" value="XM_052265489.1"/>
</dbReference>
<dbReference type="CDD" id="cd09917">
    <property type="entry name" value="F-box_SF"/>
    <property type="match status" value="1"/>
</dbReference>